<evidence type="ECO:0000313" key="3">
    <source>
        <dbReference type="EMBL" id="SET05895.1"/>
    </source>
</evidence>
<reference evidence="4" key="1">
    <citation type="submission" date="2016-10" db="EMBL/GenBank/DDBJ databases">
        <authorList>
            <person name="Varghese N."/>
            <person name="Submissions S."/>
        </authorList>
    </citation>
    <scope>NUCLEOTIDE SEQUENCE [LARGE SCALE GENOMIC DNA]</scope>
    <source>
        <strain evidence="4">DSM 15310</strain>
    </source>
</reference>
<evidence type="ECO:0000256" key="1">
    <source>
        <dbReference type="SAM" id="Phobius"/>
    </source>
</evidence>
<sequence length="135" mass="15131">MKQIFPSAVSWWLFAPLLVLLLGSTVFAGLEQSWLSGLTMLAALGFTIWLIRSTYYEVQPAQQLLRIVSGPLVWRVRVADITQVEKSHNLLSSPALSLDRLKIYYGKYDFVLISPADRAGFLAALLTLNPAIRHD</sequence>
<keyword evidence="1" id="KW-0472">Membrane</keyword>
<proteinExistence type="predicted"/>
<accession>A0A1I0BGG7</accession>
<evidence type="ECO:0000313" key="4">
    <source>
        <dbReference type="Proteomes" id="UP000198697"/>
    </source>
</evidence>
<dbReference type="Pfam" id="PF06713">
    <property type="entry name" value="bPH_4"/>
    <property type="match status" value="1"/>
</dbReference>
<organism evidence="3 4">
    <name type="scientific">Hymenobacter actinosclerus</name>
    <dbReference type="NCBI Taxonomy" id="82805"/>
    <lineage>
        <taxon>Bacteria</taxon>
        <taxon>Pseudomonadati</taxon>
        <taxon>Bacteroidota</taxon>
        <taxon>Cytophagia</taxon>
        <taxon>Cytophagales</taxon>
        <taxon>Hymenobacteraceae</taxon>
        <taxon>Hymenobacter</taxon>
    </lineage>
</organism>
<dbReference type="OrthoDB" id="1261156at2"/>
<dbReference type="GO" id="GO:0030153">
    <property type="term" value="P:bacteriocin immunity"/>
    <property type="evidence" value="ECO:0007669"/>
    <property type="project" value="InterPro"/>
</dbReference>
<dbReference type="STRING" id="82805.SAMN04487998_1064"/>
<gene>
    <name evidence="3" type="ORF">SAMN04487998_1064</name>
</gene>
<dbReference type="InterPro" id="IPR009589">
    <property type="entry name" value="PH_YyaB-like"/>
</dbReference>
<keyword evidence="1" id="KW-0812">Transmembrane</keyword>
<feature type="transmembrane region" description="Helical" evidence="1">
    <location>
        <begin position="38"/>
        <end position="56"/>
    </location>
</feature>
<keyword evidence="1" id="KW-1133">Transmembrane helix</keyword>
<dbReference type="RefSeq" id="WP_092769054.1">
    <property type="nucleotide sequence ID" value="NZ_FOHS01000001.1"/>
</dbReference>
<name>A0A1I0BGG7_9BACT</name>
<dbReference type="AlphaFoldDB" id="A0A1I0BGG7"/>
<feature type="domain" description="Uncharacterized protein YyaB-like PH" evidence="2">
    <location>
        <begin position="54"/>
        <end position="127"/>
    </location>
</feature>
<protein>
    <submittedName>
        <fullName evidence="3">PH domain-containing protein</fullName>
    </submittedName>
</protein>
<dbReference type="EMBL" id="FOHS01000001">
    <property type="protein sequence ID" value="SET05895.1"/>
    <property type="molecule type" value="Genomic_DNA"/>
</dbReference>
<dbReference type="Proteomes" id="UP000198697">
    <property type="component" value="Unassembled WGS sequence"/>
</dbReference>
<evidence type="ECO:0000259" key="2">
    <source>
        <dbReference type="Pfam" id="PF06713"/>
    </source>
</evidence>
<keyword evidence="4" id="KW-1185">Reference proteome</keyword>